<accession>A0A4R4JYF5</accession>
<comment type="caution">
    <text evidence="3">The sequence shown here is derived from an EMBL/GenBank/DDBJ whole genome shotgun (WGS) entry which is preliminary data.</text>
</comment>
<dbReference type="GO" id="GO:0019748">
    <property type="term" value="P:secondary metabolic process"/>
    <property type="evidence" value="ECO:0007669"/>
    <property type="project" value="TreeGrafter"/>
</dbReference>
<feature type="domain" description="Amidohydrolase-related" evidence="2">
    <location>
        <begin position="23"/>
        <end position="294"/>
    </location>
</feature>
<dbReference type="EMBL" id="RRZK01000026">
    <property type="protein sequence ID" value="TDB59894.1"/>
    <property type="molecule type" value="Genomic_DNA"/>
</dbReference>
<organism evidence="3 4">
    <name type="scientific">Pseudomonas vancouverensis</name>
    <dbReference type="NCBI Taxonomy" id="95300"/>
    <lineage>
        <taxon>Bacteria</taxon>
        <taxon>Pseudomonadati</taxon>
        <taxon>Pseudomonadota</taxon>
        <taxon>Gammaproteobacteria</taxon>
        <taxon>Pseudomonadales</taxon>
        <taxon>Pseudomonadaceae</taxon>
        <taxon>Pseudomonas</taxon>
    </lineage>
</organism>
<dbReference type="GO" id="GO:0016787">
    <property type="term" value="F:hydrolase activity"/>
    <property type="evidence" value="ECO:0007669"/>
    <property type="project" value="UniProtKB-KW"/>
</dbReference>
<dbReference type="GO" id="GO:0005737">
    <property type="term" value="C:cytoplasm"/>
    <property type="evidence" value="ECO:0007669"/>
    <property type="project" value="TreeGrafter"/>
</dbReference>
<dbReference type="PANTHER" id="PTHR21240:SF28">
    <property type="entry name" value="ISO-OROTATE DECARBOXYLASE (EUROFUNG)"/>
    <property type="match status" value="1"/>
</dbReference>
<sequence length="329" mass="35985">MPASASTSAPFSDGVINTSARRIDVHHHFVPKFWAAELAKNGGDPSGWKMPIWDPITDIEFMDSLGIDMAILSLTAPGVAGWKGQAALDMARRVNEYAAQLADEHKGRFGSFVTLPMQDIEGALKELEHSISTLKAEGVILLSNYDGLYLGDPRFDPIWQALDSYKAVVLIHPTQPKLELIPGIPGPTADYPFDTTRAALSLLANRVPSKYPNVKIILSHAGGFIPYGADRFAQSLGNLGLGFTPQELIGQMQSFYFDTALSASATVLPSLMAFARPGHVLFGSDIPYAINDKVKWFTRNLDTYQGFAKDQLNAINRYSARALFPQLKD</sequence>
<evidence type="ECO:0000313" key="3">
    <source>
        <dbReference type="EMBL" id="TDB59894.1"/>
    </source>
</evidence>
<dbReference type="InterPro" id="IPR006680">
    <property type="entry name" value="Amidohydro-rel"/>
</dbReference>
<dbReference type="InterPro" id="IPR032465">
    <property type="entry name" value="ACMSD"/>
</dbReference>
<dbReference type="PANTHER" id="PTHR21240">
    <property type="entry name" value="2-AMINO-3-CARBOXYLMUCONATE-6-SEMIALDEHYDE DECARBOXYLASE"/>
    <property type="match status" value="1"/>
</dbReference>
<dbReference type="InterPro" id="IPR032466">
    <property type="entry name" value="Metal_Hydrolase"/>
</dbReference>
<gene>
    <name evidence="3" type="ORF">EIY72_18180</name>
</gene>
<keyword evidence="4" id="KW-1185">Reference proteome</keyword>
<dbReference type="GO" id="GO:0016831">
    <property type="term" value="F:carboxy-lyase activity"/>
    <property type="evidence" value="ECO:0007669"/>
    <property type="project" value="InterPro"/>
</dbReference>
<dbReference type="SUPFAM" id="SSF51556">
    <property type="entry name" value="Metallo-dependent hydrolases"/>
    <property type="match status" value="1"/>
</dbReference>
<dbReference type="Gene3D" id="3.20.20.140">
    <property type="entry name" value="Metal-dependent hydrolases"/>
    <property type="match status" value="1"/>
</dbReference>
<evidence type="ECO:0000256" key="1">
    <source>
        <dbReference type="ARBA" id="ARBA00023239"/>
    </source>
</evidence>
<reference evidence="4" key="1">
    <citation type="journal article" date="2019" name="bioRxiv">
        <title>Bacterially produced spermidine induces plant systemic susceptibility to pathogens.</title>
        <authorList>
            <person name="Melnyk R.A."/>
            <person name="Beskrovnaya P.A."/>
            <person name="Liu Z."/>
            <person name="Song Y."/>
            <person name="Haney C.H."/>
        </authorList>
    </citation>
    <scope>NUCLEOTIDE SEQUENCE [LARGE SCALE GENOMIC DNA]</scope>
    <source>
        <strain evidence="4">Dha-51</strain>
    </source>
</reference>
<evidence type="ECO:0000259" key="2">
    <source>
        <dbReference type="Pfam" id="PF04909"/>
    </source>
</evidence>
<dbReference type="Proteomes" id="UP000295254">
    <property type="component" value="Unassembled WGS sequence"/>
</dbReference>
<proteinExistence type="predicted"/>
<evidence type="ECO:0000313" key="4">
    <source>
        <dbReference type="Proteomes" id="UP000295254"/>
    </source>
</evidence>
<protein>
    <submittedName>
        <fullName evidence="3">Amidohydrolase</fullName>
    </submittedName>
</protein>
<name>A0A4R4JYF5_PSEVA</name>
<dbReference type="Pfam" id="PF04909">
    <property type="entry name" value="Amidohydro_2"/>
    <property type="match status" value="1"/>
</dbReference>
<keyword evidence="3" id="KW-0378">Hydrolase</keyword>
<keyword evidence="1" id="KW-0456">Lyase</keyword>
<dbReference type="OrthoDB" id="149172at2"/>
<dbReference type="AlphaFoldDB" id="A0A4R4JYF5"/>